<evidence type="ECO:0008006" key="4">
    <source>
        <dbReference type="Google" id="ProtNLM"/>
    </source>
</evidence>
<feature type="coiled-coil region" evidence="1">
    <location>
        <begin position="475"/>
        <end position="537"/>
    </location>
</feature>
<organism evidence="3">
    <name type="scientific">Solanum chilense</name>
    <name type="common">Tomato</name>
    <name type="synonym">Lycopersicon chilense</name>
    <dbReference type="NCBI Taxonomy" id="4083"/>
    <lineage>
        <taxon>Eukaryota</taxon>
        <taxon>Viridiplantae</taxon>
        <taxon>Streptophyta</taxon>
        <taxon>Embryophyta</taxon>
        <taxon>Tracheophyta</taxon>
        <taxon>Spermatophyta</taxon>
        <taxon>Magnoliopsida</taxon>
        <taxon>eudicotyledons</taxon>
        <taxon>Gunneridae</taxon>
        <taxon>Pentapetalae</taxon>
        <taxon>asterids</taxon>
        <taxon>lamiids</taxon>
        <taxon>Solanales</taxon>
        <taxon>Solanaceae</taxon>
        <taxon>Solanoideae</taxon>
        <taxon>Solaneae</taxon>
        <taxon>Solanum</taxon>
        <taxon>Solanum subgen. Lycopersicon</taxon>
    </lineage>
</organism>
<evidence type="ECO:0000256" key="2">
    <source>
        <dbReference type="SAM" id="MobiDB-lite"/>
    </source>
</evidence>
<dbReference type="PANTHER" id="PTHR34937">
    <property type="entry name" value="OS08G0559800 PROTEIN"/>
    <property type="match status" value="1"/>
</dbReference>
<dbReference type="PANTHER" id="PTHR34937:SF1">
    <property type="entry name" value="PARAMYOSIN"/>
    <property type="match status" value="1"/>
</dbReference>
<feature type="region of interest" description="Disordered" evidence="2">
    <location>
        <begin position="1"/>
        <end position="30"/>
    </location>
</feature>
<evidence type="ECO:0000313" key="3">
    <source>
        <dbReference type="EMBL" id="TMW86028.1"/>
    </source>
</evidence>
<accession>A0A6N2AWA3</accession>
<reference evidence="3" key="1">
    <citation type="submission" date="2019-05" db="EMBL/GenBank/DDBJ databases">
        <title>The de novo reference genome and transcriptome assemblies of the wild tomato species Solanum chilense.</title>
        <authorList>
            <person name="Stam R."/>
            <person name="Nosenko T."/>
            <person name="Hoerger A.C."/>
            <person name="Stephan W."/>
            <person name="Seidel M.A."/>
            <person name="Kuhn J.M.M."/>
            <person name="Haberer G."/>
            <person name="Tellier A."/>
        </authorList>
    </citation>
    <scope>NUCLEOTIDE SEQUENCE</scope>
    <source>
        <tissue evidence="3">Mature leaves</tissue>
    </source>
</reference>
<dbReference type="EMBL" id="RXGB01006854">
    <property type="protein sequence ID" value="TMW86028.1"/>
    <property type="molecule type" value="Genomic_DNA"/>
</dbReference>
<sequence>MSNAGEEDNDDVLSDVEADDPVPIDIINSSSPEDVSIEKFREILAELDRERQARLAAEDSKSQLQVSFNRLRVLAHDVIKKRDEHSRQREEALREKEEASTTVEKVTEELKEVTKQRDEFCKELEEVKKAKDSMRTEMETSGSMLVSGIDKISGKVSQFKNFVAGGLPRSQKYTGLPAVAYGVIKRTNDIVEELLRQIESTAKSRNEAREQMDHRNYEIAIEVSQLESTISGLRDEVAKKASVVESLEKSIGEKDEKLSELEQEMCEKQKTLESEVGELRDLVKEYEGKLSSSESKLEMQRSLLAEQLKYVTKIHEQIYNAVKVVDPRKASELSESLFLAQEMDMEENIRAVLAGLESIYEMSEFVLQKTRDLLEEKSHEVKSLNESVSQLVKEKEQIGSLLRSALSKRISVDLSSKTNELFKIAENGLREAGINYKFNNYVGDGKITASDNKMHAANTEEDEVYALAGALENIIKQSQVEIIDLKHTVEELREESSLLKEHVETQAKELSQWKQRVEELEEKERVANENVEGLMLDITAAEEEITRWKVAAQQEAAAGKAVEQECAAQFVAVRQELEAAKEAVLESEKKLKFKEETADAAMAARDAAEKSLRLADLRASRLRDKVEELTRQLEELDGRETSTTGLNRPRYMCWPWQWLGLDSVGMRRVETQQEGANEMELSEPLL</sequence>
<feature type="coiled-coil region" evidence="1">
    <location>
        <begin position="367"/>
        <end position="394"/>
    </location>
</feature>
<feature type="coiled-coil region" evidence="1">
    <location>
        <begin position="244"/>
        <end position="289"/>
    </location>
</feature>
<name>A0A6N2AWA3_SOLCI</name>
<keyword evidence="1" id="KW-0175">Coiled coil</keyword>
<dbReference type="AlphaFoldDB" id="A0A6N2AWA3"/>
<dbReference type="InterPro" id="IPR040300">
    <property type="entry name" value="At3g49055-like"/>
</dbReference>
<protein>
    <recommendedName>
        <fullName evidence="4">Paramyosin</fullName>
    </recommendedName>
</protein>
<gene>
    <name evidence="3" type="ORF">EJD97_022049</name>
</gene>
<comment type="caution">
    <text evidence="3">The sequence shown here is derived from an EMBL/GenBank/DDBJ whole genome shotgun (WGS) entry which is preliminary data.</text>
</comment>
<proteinExistence type="predicted"/>
<evidence type="ECO:0000256" key="1">
    <source>
        <dbReference type="SAM" id="Coils"/>
    </source>
</evidence>
<feature type="coiled-coil region" evidence="1">
    <location>
        <begin position="570"/>
        <end position="639"/>
    </location>
</feature>
<feature type="coiled-coil region" evidence="1">
    <location>
        <begin position="75"/>
        <end position="137"/>
    </location>
</feature>
<feature type="compositionally biased region" description="Acidic residues" evidence="2">
    <location>
        <begin position="1"/>
        <end position="22"/>
    </location>
</feature>